<dbReference type="PANTHER" id="PTHR45348:SF2">
    <property type="entry name" value="ZINC-TYPE ALCOHOL DEHYDROGENASE-LIKE PROTEIN C2E1P3.01"/>
    <property type="match status" value="1"/>
</dbReference>
<keyword evidence="3" id="KW-1185">Reference proteome</keyword>
<name>A0A1E4TX55_PACTA</name>
<dbReference type="Pfam" id="PF00107">
    <property type="entry name" value="ADH_zinc_N"/>
    <property type="match status" value="1"/>
</dbReference>
<evidence type="ECO:0000313" key="3">
    <source>
        <dbReference type="Proteomes" id="UP000094236"/>
    </source>
</evidence>
<dbReference type="OrthoDB" id="48317at2759"/>
<dbReference type="GO" id="GO:0016651">
    <property type="term" value="F:oxidoreductase activity, acting on NAD(P)H"/>
    <property type="evidence" value="ECO:0007669"/>
    <property type="project" value="InterPro"/>
</dbReference>
<evidence type="ECO:0000259" key="1">
    <source>
        <dbReference type="SMART" id="SM00829"/>
    </source>
</evidence>
<dbReference type="Proteomes" id="UP000094236">
    <property type="component" value="Unassembled WGS sequence"/>
</dbReference>
<protein>
    <recommendedName>
        <fullName evidence="1">Enoyl reductase (ER) domain-containing protein</fullName>
    </recommendedName>
</protein>
<dbReference type="SUPFAM" id="SSF50129">
    <property type="entry name" value="GroES-like"/>
    <property type="match status" value="1"/>
</dbReference>
<dbReference type="SMART" id="SM00829">
    <property type="entry name" value="PKS_ER"/>
    <property type="match status" value="1"/>
</dbReference>
<dbReference type="STRING" id="669874.A0A1E4TX55"/>
<dbReference type="InterPro" id="IPR047122">
    <property type="entry name" value="Trans-enoyl_RdTase-like"/>
</dbReference>
<dbReference type="InterPro" id="IPR011032">
    <property type="entry name" value="GroES-like_sf"/>
</dbReference>
<reference evidence="3" key="1">
    <citation type="submission" date="2016-05" db="EMBL/GenBank/DDBJ databases">
        <title>Comparative genomics of biotechnologically important yeasts.</title>
        <authorList>
            <consortium name="DOE Joint Genome Institute"/>
            <person name="Riley R."/>
            <person name="Haridas S."/>
            <person name="Wolfe K.H."/>
            <person name="Lopes M.R."/>
            <person name="Hittinger C.T."/>
            <person name="Goker M."/>
            <person name="Salamov A."/>
            <person name="Wisecaver J."/>
            <person name="Long T.M."/>
            <person name="Aerts A.L."/>
            <person name="Barry K."/>
            <person name="Choi C."/>
            <person name="Clum A."/>
            <person name="Coughlan A.Y."/>
            <person name="Deshpande S."/>
            <person name="Douglass A.P."/>
            <person name="Hanson S.J."/>
            <person name="Klenk H.-P."/>
            <person name="Labutti K."/>
            <person name="Lapidus A."/>
            <person name="Lindquist E."/>
            <person name="Lipzen A."/>
            <person name="Meier-Kolthoff J.P."/>
            <person name="Ohm R.A."/>
            <person name="Otillar R.P."/>
            <person name="Pangilinan J."/>
            <person name="Peng Y."/>
            <person name="Rokas A."/>
            <person name="Rosa C.A."/>
            <person name="Scheuner C."/>
            <person name="Sibirny A.A."/>
            <person name="Slot J.C."/>
            <person name="Stielow J.B."/>
            <person name="Sun H."/>
            <person name="Kurtzman C.P."/>
            <person name="Blackwell M."/>
            <person name="Grigoriev I.V."/>
            <person name="Jeffries T.W."/>
        </authorList>
    </citation>
    <scope>NUCLEOTIDE SEQUENCE [LARGE SCALE GENOMIC DNA]</scope>
    <source>
        <strain evidence="3">NRRL Y-2460</strain>
    </source>
</reference>
<dbReference type="InterPro" id="IPR013149">
    <property type="entry name" value="ADH-like_C"/>
</dbReference>
<evidence type="ECO:0000313" key="2">
    <source>
        <dbReference type="EMBL" id="ODV96345.1"/>
    </source>
</evidence>
<dbReference type="Gene3D" id="3.40.50.720">
    <property type="entry name" value="NAD(P)-binding Rossmann-like Domain"/>
    <property type="match status" value="1"/>
</dbReference>
<dbReference type="InterPro" id="IPR013154">
    <property type="entry name" value="ADH-like_N"/>
</dbReference>
<dbReference type="PANTHER" id="PTHR45348">
    <property type="entry name" value="HYPOTHETICAL OXIDOREDUCTASE (EUROFUNG)"/>
    <property type="match status" value="1"/>
</dbReference>
<dbReference type="InterPro" id="IPR036291">
    <property type="entry name" value="NAD(P)-bd_dom_sf"/>
</dbReference>
<sequence length="380" mass="42590">MASYIKVTTTSNNSDWSVERNVYQDAKNKVSEIHEKEILEFSQTIQSAVVVTDFTEPLSHETEYPISTLNADEILIKNKAIGLNPVDWKCKKFKFGMYHFPWINGRESSGYVVKQHGEEKDLIDERVIVASTSYRDNRTSTFQEYTVMNKRLVWKLPSHITFEDGATIGVGLVTAGVVLLKSFQLDFTKRYRGESLLIWGGSTVVGMYLTQLAKILGLTVISIASKKNRDYLINEIGADIVIDRNNDLDTILKKIYADKRSIAFGVDCFSKETSLSVIDILGDKKNRIAKPAQFVGIVSHPKTSNQPNVIIKEIAIKQFHEDLDFGESFVKATSKFLETGLVKPIRTKVFEGDLGTVSKALDVLQKQGASGSKYVVSLKN</sequence>
<dbReference type="AlphaFoldDB" id="A0A1E4TX55"/>
<accession>A0A1E4TX55</accession>
<dbReference type="CDD" id="cd08249">
    <property type="entry name" value="enoyl_reductase_like"/>
    <property type="match status" value="1"/>
</dbReference>
<dbReference type="Gene3D" id="3.90.180.10">
    <property type="entry name" value="Medium-chain alcohol dehydrogenases, catalytic domain"/>
    <property type="match status" value="1"/>
</dbReference>
<dbReference type="InterPro" id="IPR020843">
    <property type="entry name" value="ER"/>
</dbReference>
<feature type="domain" description="Enoyl reductase (ER)" evidence="1">
    <location>
        <begin position="53"/>
        <end position="376"/>
    </location>
</feature>
<organism evidence="2 3">
    <name type="scientific">Pachysolen tannophilus NRRL Y-2460</name>
    <dbReference type="NCBI Taxonomy" id="669874"/>
    <lineage>
        <taxon>Eukaryota</taxon>
        <taxon>Fungi</taxon>
        <taxon>Dikarya</taxon>
        <taxon>Ascomycota</taxon>
        <taxon>Saccharomycotina</taxon>
        <taxon>Pichiomycetes</taxon>
        <taxon>Pachysolenaceae</taxon>
        <taxon>Pachysolen</taxon>
    </lineage>
</organism>
<proteinExistence type="predicted"/>
<gene>
    <name evidence="2" type="ORF">PACTADRAFT_2638</name>
</gene>
<dbReference type="SUPFAM" id="SSF51735">
    <property type="entry name" value="NAD(P)-binding Rossmann-fold domains"/>
    <property type="match status" value="1"/>
</dbReference>
<dbReference type="Pfam" id="PF08240">
    <property type="entry name" value="ADH_N"/>
    <property type="match status" value="1"/>
</dbReference>
<dbReference type="EMBL" id="KV454013">
    <property type="protein sequence ID" value="ODV96345.1"/>
    <property type="molecule type" value="Genomic_DNA"/>
</dbReference>